<dbReference type="InterPro" id="IPR011990">
    <property type="entry name" value="TPR-like_helical_dom_sf"/>
</dbReference>
<reference evidence="1 2" key="1">
    <citation type="submission" date="2023-04" db="EMBL/GenBank/DDBJ databases">
        <title>A novel bacteria isolated from coastal sediment.</title>
        <authorList>
            <person name="Liu X.-J."/>
            <person name="Du Z.-J."/>
        </authorList>
    </citation>
    <scope>NUCLEOTIDE SEQUENCE [LARGE SCALE GENOMIC DNA]</scope>
    <source>
        <strain evidence="1 2">SDUM461003</strain>
    </source>
</reference>
<comment type="caution">
    <text evidence="1">The sequence shown here is derived from an EMBL/GenBank/DDBJ whole genome shotgun (WGS) entry which is preliminary data.</text>
</comment>
<accession>A0ABU1AXJ0</accession>
<keyword evidence="2" id="KW-1185">Reference proteome</keyword>
<protein>
    <submittedName>
        <fullName evidence="1">Tetratricopeptide repeat protein</fullName>
    </submittedName>
</protein>
<dbReference type="Gene3D" id="1.25.40.10">
    <property type="entry name" value="Tetratricopeptide repeat domain"/>
    <property type="match status" value="1"/>
</dbReference>
<evidence type="ECO:0000313" key="1">
    <source>
        <dbReference type="EMBL" id="MDQ8208883.1"/>
    </source>
</evidence>
<name>A0ABU1AXJ0_9BACT</name>
<organism evidence="1 2">
    <name type="scientific">Thalassobacterium maritimum</name>
    <dbReference type="NCBI Taxonomy" id="3041265"/>
    <lineage>
        <taxon>Bacteria</taxon>
        <taxon>Pseudomonadati</taxon>
        <taxon>Verrucomicrobiota</taxon>
        <taxon>Opitutia</taxon>
        <taxon>Puniceicoccales</taxon>
        <taxon>Coraliomargaritaceae</taxon>
        <taxon>Thalassobacterium</taxon>
    </lineage>
</organism>
<dbReference type="RefSeq" id="WP_308951610.1">
    <property type="nucleotide sequence ID" value="NZ_JARXHW010000043.1"/>
</dbReference>
<dbReference type="Pfam" id="PF13174">
    <property type="entry name" value="TPR_6"/>
    <property type="match status" value="1"/>
</dbReference>
<dbReference type="InterPro" id="IPR019734">
    <property type="entry name" value="TPR_rpt"/>
</dbReference>
<proteinExistence type="predicted"/>
<sequence length="307" mass="34311">MKFPPLTCYRSSLASLSRITATAMLALPLILSSLGCSQPSEESQVSKQDTLEAGLAALRVFDFEQSYETFQQLSASVQKEDEMWPLVTYSHAISAWLKTPTTAEGVAEAVRLLDLLSQEKPKSTYTASALLDLGRITEISNFRGDTPDVVTARRYYERVRTEFPNSEMAIRATLFLAQTYAQTLNPADIHKAIDLLDACLQDPANAAWVGLIAQYVGVLYEQYLDQPQKAIDPYMQAAQAGLARHADTDSVLWHIGVLAQRAGRDQLAAQAYAQIIRDYPRTVYRSVSQERLEQIQKEASKKEIDRR</sequence>
<dbReference type="Proteomes" id="UP001225316">
    <property type="component" value="Unassembled WGS sequence"/>
</dbReference>
<gene>
    <name evidence="1" type="ORF">QEH52_15250</name>
</gene>
<dbReference type="EMBL" id="JARXHW010000043">
    <property type="protein sequence ID" value="MDQ8208883.1"/>
    <property type="molecule type" value="Genomic_DNA"/>
</dbReference>
<evidence type="ECO:0000313" key="2">
    <source>
        <dbReference type="Proteomes" id="UP001225316"/>
    </source>
</evidence>